<comment type="caution">
    <text evidence="1">The sequence shown here is derived from an EMBL/GenBank/DDBJ whole genome shotgun (WGS) entry which is preliminary data.</text>
</comment>
<accession>X1TDL0</accession>
<dbReference type="EMBL" id="BARW01020228">
    <property type="protein sequence ID" value="GAI89446.1"/>
    <property type="molecule type" value="Genomic_DNA"/>
</dbReference>
<feature type="non-terminal residue" evidence="1">
    <location>
        <position position="273"/>
    </location>
</feature>
<proteinExistence type="predicted"/>
<organism evidence="1">
    <name type="scientific">marine sediment metagenome</name>
    <dbReference type="NCBI Taxonomy" id="412755"/>
    <lineage>
        <taxon>unclassified sequences</taxon>
        <taxon>metagenomes</taxon>
        <taxon>ecological metagenomes</taxon>
    </lineage>
</organism>
<name>X1TDL0_9ZZZZ</name>
<feature type="non-terminal residue" evidence="1">
    <location>
        <position position="1"/>
    </location>
</feature>
<gene>
    <name evidence="1" type="ORF">S12H4_34215</name>
</gene>
<reference evidence="1" key="1">
    <citation type="journal article" date="2014" name="Front. Microbiol.">
        <title>High frequency of phylogenetically diverse reductive dehalogenase-homologous genes in deep subseafloor sedimentary metagenomes.</title>
        <authorList>
            <person name="Kawai M."/>
            <person name="Futagami T."/>
            <person name="Toyoda A."/>
            <person name="Takaki Y."/>
            <person name="Nishi S."/>
            <person name="Hori S."/>
            <person name="Arai W."/>
            <person name="Tsubouchi T."/>
            <person name="Morono Y."/>
            <person name="Uchiyama I."/>
            <person name="Ito T."/>
            <person name="Fujiyama A."/>
            <person name="Inagaki F."/>
            <person name="Takami H."/>
        </authorList>
    </citation>
    <scope>NUCLEOTIDE SEQUENCE</scope>
    <source>
        <strain evidence="1">Expedition CK06-06</strain>
    </source>
</reference>
<dbReference type="AlphaFoldDB" id="X1TDL0"/>
<sequence length="273" mass="30412">KALDWILPVNVISILLTGKNLDGEPETFGTTAHYVDLALGLMIFVPLAKIPKIGAKIGTKVGSRGFLKVIEKLGLKKATPKTIEAFAKTDKFKWLLETIRINPRAFSKVASKLSKPAQALISASLEKAHPKVAFKLMEKALTRNAERVAINLGVPFTLPTVKTIAGGLLGIVGLMSLAYSVQFGTGWMAKEGLKEVLEIPLSDRMRAYRYDPRPELLEIIKRDIEKLEVALPIAKAQIQSVAWLWPFTKSMWMFYAENIEFSKDQYKAELEIM</sequence>
<evidence type="ECO:0000313" key="1">
    <source>
        <dbReference type="EMBL" id="GAI89446.1"/>
    </source>
</evidence>
<protein>
    <submittedName>
        <fullName evidence="1">Uncharacterized protein</fullName>
    </submittedName>
</protein>